<dbReference type="Proteomes" id="UP001139263">
    <property type="component" value="Unassembled WGS sequence"/>
</dbReference>
<evidence type="ECO:0008006" key="4">
    <source>
        <dbReference type="Google" id="ProtNLM"/>
    </source>
</evidence>
<dbReference type="RefSeq" id="WP_241716298.1">
    <property type="nucleotide sequence ID" value="NZ_JALBUF010000016.1"/>
</dbReference>
<dbReference type="PANTHER" id="PTHR39164:SF1">
    <property type="entry name" value="PROTEIN CCDC"/>
    <property type="match status" value="1"/>
</dbReference>
<dbReference type="InterPro" id="IPR031306">
    <property type="entry name" value="CcdC"/>
</dbReference>
<keyword evidence="1" id="KW-1133">Transmembrane helix</keyword>
<evidence type="ECO:0000313" key="3">
    <source>
        <dbReference type="Proteomes" id="UP001139263"/>
    </source>
</evidence>
<accession>A0A9X2AD62</accession>
<feature type="transmembrane region" description="Helical" evidence="1">
    <location>
        <begin position="95"/>
        <end position="116"/>
    </location>
</feature>
<protein>
    <recommendedName>
        <fullName evidence="4">Cytochrome c biogenesis protein CcdC</fullName>
    </recommendedName>
</protein>
<feature type="transmembrane region" description="Helical" evidence="1">
    <location>
        <begin position="6"/>
        <end position="29"/>
    </location>
</feature>
<feature type="transmembrane region" description="Helical" evidence="1">
    <location>
        <begin position="122"/>
        <end position="144"/>
    </location>
</feature>
<keyword evidence="1" id="KW-0472">Membrane</keyword>
<keyword evidence="3" id="KW-1185">Reference proteome</keyword>
<dbReference type="EMBL" id="JALBUF010000016">
    <property type="protein sequence ID" value="MCI0184539.1"/>
    <property type="molecule type" value="Genomic_DNA"/>
</dbReference>
<reference evidence="2" key="1">
    <citation type="submission" date="2022-03" db="EMBL/GenBank/DDBJ databases">
        <title>Draft Genome Sequence of Firmicute Strain S0AB, a Heterotrophic Iron/Sulfur-Oxidizing Extreme Acidophile.</title>
        <authorList>
            <person name="Vergara E."/>
            <person name="Pakostova E."/>
            <person name="Johnson D.B."/>
            <person name="Holmes D.S."/>
        </authorList>
    </citation>
    <scope>NUCLEOTIDE SEQUENCE</scope>
    <source>
        <strain evidence="2">S0AB</strain>
    </source>
</reference>
<comment type="caution">
    <text evidence="2">The sequence shown here is derived from an EMBL/GenBank/DDBJ whole genome shotgun (WGS) entry which is preliminary data.</text>
</comment>
<dbReference type="AlphaFoldDB" id="A0A9X2AD62"/>
<keyword evidence="1" id="KW-0812">Transmembrane</keyword>
<dbReference type="InterPro" id="IPR058247">
    <property type="entry name" value="DUF1453"/>
</dbReference>
<sequence length="160" mass="18159">MFSLSTHMLQLISMIAIIVGALIVIVIRLQAAKKPTSTMKIIMPPLGMITGFLMFLVPDIRIPWTYALITFLVGCFFSIPLIYTSHMKKVDGDIYLKRSPTFIFVLLTLLIIRLALDSYIGTLVTIAQTGGMFFILAFGMLLPWRVAMLLRYKKFLRHSQ</sequence>
<feature type="transmembrane region" description="Helical" evidence="1">
    <location>
        <begin position="64"/>
        <end position="83"/>
    </location>
</feature>
<name>A0A9X2AD62_9BACL</name>
<dbReference type="PIRSF" id="PIRSF021441">
    <property type="entry name" value="DUF1453"/>
    <property type="match status" value="1"/>
</dbReference>
<gene>
    <name evidence="2" type="ORF">MM817_02836</name>
</gene>
<organism evidence="2 3">
    <name type="scientific">Sulfoacidibacillus ferrooxidans</name>
    <dbReference type="NCBI Taxonomy" id="2005001"/>
    <lineage>
        <taxon>Bacteria</taxon>
        <taxon>Bacillati</taxon>
        <taxon>Bacillota</taxon>
        <taxon>Bacilli</taxon>
        <taxon>Bacillales</taxon>
        <taxon>Alicyclobacillaceae</taxon>
        <taxon>Sulfoacidibacillus</taxon>
    </lineage>
</organism>
<dbReference type="PANTHER" id="PTHR39164">
    <property type="entry name" value="PROTEIN CCDC"/>
    <property type="match status" value="1"/>
</dbReference>
<feature type="transmembrane region" description="Helical" evidence="1">
    <location>
        <begin position="41"/>
        <end position="58"/>
    </location>
</feature>
<dbReference type="Pfam" id="PF07301">
    <property type="entry name" value="DUF1453"/>
    <property type="match status" value="1"/>
</dbReference>
<evidence type="ECO:0000313" key="2">
    <source>
        <dbReference type="EMBL" id="MCI0184539.1"/>
    </source>
</evidence>
<evidence type="ECO:0000256" key="1">
    <source>
        <dbReference type="SAM" id="Phobius"/>
    </source>
</evidence>
<proteinExistence type="predicted"/>